<dbReference type="RefSeq" id="WP_217064954.1">
    <property type="nucleotide sequence ID" value="NZ_JAHQCS010000057.1"/>
</dbReference>
<organism evidence="1 2">
    <name type="scientific">Evansella tamaricis</name>
    <dbReference type="NCBI Taxonomy" id="2069301"/>
    <lineage>
        <taxon>Bacteria</taxon>
        <taxon>Bacillati</taxon>
        <taxon>Bacillota</taxon>
        <taxon>Bacilli</taxon>
        <taxon>Bacillales</taxon>
        <taxon>Bacillaceae</taxon>
        <taxon>Evansella</taxon>
    </lineage>
</organism>
<proteinExistence type="predicted"/>
<evidence type="ECO:0000313" key="2">
    <source>
        <dbReference type="Proteomes" id="UP000784880"/>
    </source>
</evidence>
<reference evidence="1 2" key="1">
    <citation type="submission" date="2021-06" db="EMBL/GenBank/DDBJ databases">
        <title>Bacillus sp. RD4P76, an endophyte from a halophyte.</title>
        <authorList>
            <person name="Sun J.-Q."/>
        </authorList>
    </citation>
    <scope>NUCLEOTIDE SEQUENCE [LARGE SCALE GENOMIC DNA]</scope>
    <source>
        <strain evidence="1 2">CGMCC 1.15917</strain>
    </source>
</reference>
<dbReference type="Proteomes" id="UP000784880">
    <property type="component" value="Unassembled WGS sequence"/>
</dbReference>
<accession>A0ABS6JC40</accession>
<dbReference type="Pfam" id="PF12691">
    <property type="entry name" value="Phage_tail_terminator_6"/>
    <property type="match status" value="1"/>
</dbReference>
<name>A0ABS6JC40_9BACI</name>
<gene>
    <name evidence="1" type="ORF">KS419_04840</name>
</gene>
<evidence type="ECO:0000313" key="1">
    <source>
        <dbReference type="EMBL" id="MBU9711063.1"/>
    </source>
</evidence>
<dbReference type="EMBL" id="JAHQCS010000057">
    <property type="protein sequence ID" value="MBU9711063.1"/>
    <property type="molecule type" value="Genomic_DNA"/>
</dbReference>
<comment type="caution">
    <text evidence="1">The sequence shown here is derived from an EMBL/GenBank/DDBJ whole genome shotgun (WGS) entry which is preliminary data.</text>
</comment>
<protein>
    <submittedName>
        <fullName evidence="1">Minor capsid protein</fullName>
    </submittedName>
</protein>
<keyword evidence="2" id="KW-1185">Reference proteome</keyword>
<sequence>MDFFDRLIDWIEANHDLFTFIEKSRMSNEGPAIAIRQTPQPPGERFLNGSKVQLFGFQLLVRHSNRVLAMETLDSLYNALDGQKGRDKEGNFIIPSSNNSFYLLKIEGYTSPNYVDTNDRGEELYTAMFVAELYIKKEVEV</sequence>
<dbReference type="InterPro" id="IPR024411">
    <property type="entry name" value="Tail_terminator_phage"/>
</dbReference>